<dbReference type="Proteomes" id="UP000565441">
    <property type="component" value="Unassembled WGS sequence"/>
</dbReference>
<dbReference type="InterPro" id="IPR036047">
    <property type="entry name" value="F-box-like_dom_sf"/>
</dbReference>
<sequence length="438" mass="48909">MAAWLPSELLHLIFKHLDDLPETLQSCALTCHTWYPTSQAHIFHAIFISNKNQCQRLNNHLARWPHIIPHVRRLSLHIPASADHASETQLLRLLTHTDSNIQSLTLHLVWQKLAPDVRDALILVLQRPTLTSLLIHRSFFDMDGDFPNVLSASNLKRLSLLGVLCLRQGIGASTNPNPIQAEDNHPVPRFKTHIQELTISPQYNSSPAITEWLLSPRCTLSLARLQALHITHCDRLNHSLPSGLLKLAGSALTQFSFTTESSSQKNGLQGIDIDFSNPSLRSIAFALPVDILNVTRGFGPPQWIENALATLARSTEHIEKLELTFLVGLPTQRRRGADADRAGAVSSILVPVDNQQWNDSMSAWPRLLSSSRFSALGCVRFVLAYDIALSGESDVRMALVAIKERAEREMRMQLGELKVDFVLEGFQSSYASMHPISQ</sequence>
<evidence type="ECO:0000259" key="1">
    <source>
        <dbReference type="Pfam" id="PF12937"/>
    </source>
</evidence>
<reference evidence="2 3" key="1">
    <citation type="journal article" date="2020" name="ISME J.">
        <title>Uncovering the hidden diversity of litter-decomposition mechanisms in mushroom-forming fungi.</title>
        <authorList>
            <person name="Floudas D."/>
            <person name="Bentzer J."/>
            <person name="Ahren D."/>
            <person name="Johansson T."/>
            <person name="Persson P."/>
            <person name="Tunlid A."/>
        </authorList>
    </citation>
    <scope>NUCLEOTIDE SEQUENCE [LARGE SCALE GENOMIC DNA]</scope>
    <source>
        <strain evidence="2 3">CBS 661.87</strain>
    </source>
</reference>
<feature type="domain" description="F-box" evidence="1">
    <location>
        <begin position="5"/>
        <end position="35"/>
    </location>
</feature>
<dbReference type="Pfam" id="PF12937">
    <property type="entry name" value="F-box-like"/>
    <property type="match status" value="1"/>
</dbReference>
<organism evidence="2 3">
    <name type="scientific">Tricholomella constricta</name>
    <dbReference type="NCBI Taxonomy" id="117010"/>
    <lineage>
        <taxon>Eukaryota</taxon>
        <taxon>Fungi</taxon>
        <taxon>Dikarya</taxon>
        <taxon>Basidiomycota</taxon>
        <taxon>Agaricomycotina</taxon>
        <taxon>Agaricomycetes</taxon>
        <taxon>Agaricomycetidae</taxon>
        <taxon>Agaricales</taxon>
        <taxon>Tricholomatineae</taxon>
        <taxon>Lyophyllaceae</taxon>
        <taxon>Tricholomella</taxon>
    </lineage>
</organism>
<dbReference type="AlphaFoldDB" id="A0A8H5HLC8"/>
<gene>
    <name evidence="2" type="ORF">D9615_001015</name>
</gene>
<protein>
    <recommendedName>
        <fullName evidence="1">F-box domain-containing protein</fullName>
    </recommendedName>
</protein>
<comment type="caution">
    <text evidence="2">The sequence shown here is derived from an EMBL/GenBank/DDBJ whole genome shotgun (WGS) entry which is preliminary data.</text>
</comment>
<keyword evidence="3" id="KW-1185">Reference proteome</keyword>
<proteinExistence type="predicted"/>
<accession>A0A8H5HLC8</accession>
<dbReference type="InterPro" id="IPR001810">
    <property type="entry name" value="F-box_dom"/>
</dbReference>
<name>A0A8H5HLC8_9AGAR</name>
<dbReference type="Gene3D" id="1.20.1280.50">
    <property type="match status" value="1"/>
</dbReference>
<evidence type="ECO:0000313" key="2">
    <source>
        <dbReference type="EMBL" id="KAF5385367.1"/>
    </source>
</evidence>
<evidence type="ECO:0000313" key="3">
    <source>
        <dbReference type="Proteomes" id="UP000565441"/>
    </source>
</evidence>
<dbReference type="OrthoDB" id="2968433at2759"/>
<dbReference type="SUPFAM" id="SSF81383">
    <property type="entry name" value="F-box domain"/>
    <property type="match status" value="1"/>
</dbReference>
<dbReference type="EMBL" id="JAACJP010000004">
    <property type="protein sequence ID" value="KAF5385367.1"/>
    <property type="molecule type" value="Genomic_DNA"/>
</dbReference>